<sequence>MEFKNSKHQIASSTKIVSHIVLFCIFPLSDPYPFTALFLLLSHSLFLHRKSQHNIATMTSLRICVH</sequence>
<gene>
    <name evidence="2" type="ORF">F383_27811</name>
</gene>
<keyword evidence="3" id="KW-1185">Reference proteome</keyword>
<dbReference type="EMBL" id="JRRC01382594">
    <property type="protein sequence ID" value="KHG03750.1"/>
    <property type="molecule type" value="Genomic_DNA"/>
</dbReference>
<dbReference type="Proteomes" id="UP000032142">
    <property type="component" value="Unassembled WGS sequence"/>
</dbReference>
<keyword evidence="1" id="KW-0812">Transmembrane</keyword>
<feature type="transmembrane region" description="Helical" evidence="1">
    <location>
        <begin position="20"/>
        <end position="41"/>
    </location>
</feature>
<evidence type="ECO:0000256" key="1">
    <source>
        <dbReference type="SAM" id="Phobius"/>
    </source>
</evidence>
<dbReference type="AlphaFoldDB" id="A0A0B0MSM7"/>
<organism evidence="2 3">
    <name type="scientific">Gossypium arboreum</name>
    <name type="common">Tree cotton</name>
    <name type="synonym">Gossypium nanking</name>
    <dbReference type="NCBI Taxonomy" id="29729"/>
    <lineage>
        <taxon>Eukaryota</taxon>
        <taxon>Viridiplantae</taxon>
        <taxon>Streptophyta</taxon>
        <taxon>Embryophyta</taxon>
        <taxon>Tracheophyta</taxon>
        <taxon>Spermatophyta</taxon>
        <taxon>Magnoliopsida</taxon>
        <taxon>eudicotyledons</taxon>
        <taxon>Gunneridae</taxon>
        <taxon>Pentapetalae</taxon>
        <taxon>rosids</taxon>
        <taxon>malvids</taxon>
        <taxon>Malvales</taxon>
        <taxon>Malvaceae</taxon>
        <taxon>Malvoideae</taxon>
        <taxon>Gossypium</taxon>
    </lineage>
</organism>
<reference evidence="3" key="1">
    <citation type="submission" date="2014-09" db="EMBL/GenBank/DDBJ databases">
        <authorList>
            <person name="Mudge J."/>
            <person name="Ramaraj T."/>
            <person name="Lindquist I.E."/>
            <person name="Bharti A.K."/>
            <person name="Sundararajan A."/>
            <person name="Cameron C.T."/>
            <person name="Woodward J.E."/>
            <person name="May G.D."/>
            <person name="Brubaker C."/>
            <person name="Broadhvest J."/>
            <person name="Wilkins T.A."/>
        </authorList>
    </citation>
    <scope>NUCLEOTIDE SEQUENCE</scope>
    <source>
        <strain evidence="3">cv. AKA8401</strain>
    </source>
</reference>
<proteinExistence type="predicted"/>
<evidence type="ECO:0000313" key="3">
    <source>
        <dbReference type="Proteomes" id="UP000032142"/>
    </source>
</evidence>
<evidence type="ECO:0000313" key="2">
    <source>
        <dbReference type="EMBL" id="KHG03750.1"/>
    </source>
</evidence>
<comment type="caution">
    <text evidence="2">The sequence shown here is derived from an EMBL/GenBank/DDBJ whole genome shotgun (WGS) entry which is preliminary data.</text>
</comment>
<name>A0A0B0MSM7_GOSAR</name>
<keyword evidence="1" id="KW-1133">Transmembrane helix</keyword>
<accession>A0A0B0MSM7</accession>
<keyword evidence="1" id="KW-0472">Membrane</keyword>
<protein>
    <submittedName>
        <fullName evidence="2">Uncharacterized protein</fullName>
    </submittedName>
</protein>